<keyword evidence="8" id="KW-0175">Coiled coil</keyword>
<dbReference type="Gene3D" id="1.10.287.130">
    <property type="match status" value="1"/>
</dbReference>
<dbReference type="SMART" id="SM00387">
    <property type="entry name" value="HATPase_c"/>
    <property type="match status" value="1"/>
</dbReference>
<dbReference type="InterPro" id="IPR011990">
    <property type="entry name" value="TPR-like_helical_dom_sf"/>
</dbReference>
<evidence type="ECO:0000256" key="2">
    <source>
        <dbReference type="ARBA" id="ARBA00012438"/>
    </source>
</evidence>
<feature type="repeat" description="TPR" evidence="7">
    <location>
        <begin position="321"/>
        <end position="354"/>
    </location>
</feature>
<dbReference type="CDD" id="cd00075">
    <property type="entry name" value="HATPase"/>
    <property type="match status" value="1"/>
</dbReference>
<keyword evidence="4 12" id="KW-0808">Transferase</keyword>
<evidence type="ECO:0000256" key="8">
    <source>
        <dbReference type="SAM" id="Coils"/>
    </source>
</evidence>
<dbReference type="PROSITE" id="PS50005">
    <property type="entry name" value="TPR"/>
    <property type="match status" value="2"/>
</dbReference>
<keyword evidence="7" id="KW-0802">TPR repeat</keyword>
<dbReference type="SMART" id="SM00028">
    <property type="entry name" value="TPR"/>
    <property type="match status" value="8"/>
</dbReference>
<dbReference type="SMART" id="SM00388">
    <property type="entry name" value="HisKA"/>
    <property type="match status" value="1"/>
</dbReference>
<dbReference type="SUPFAM" id="SSF47384">
    <property type="entry name" value="Homodimeric domain of signal transducing histidine kinase"/>
    <property type="match status" value="1"/>
</dbReference>
<dbReference type="GO" id="GO:0000155">
    <property type="term" value="F:phosphorelay sensor kinase activity"/>
    <property type="evidence" value="ECO:0007669"/>
    <property type="project" value="InterPro"/>
</dbReference>
<dbReference type="PANTHER" id="PTHR43711">
    <property type="entry name" value="TWO-COMPONENT HISTIDINE KINASE"/>
    <property type="match status" value="1"/>
</dbReference>
<dbReference type="SUPFAM" id="SSF55874">
    <property type="entry name" value="ATPase domain of HSP90 chaperone/DNA topoisomerase II/histidine kinase"/>
    <property type="match status" value="1"/>
</dbReference>
<feature type="domain" description="Histidine kinase" evidence="11">
    <location>
        <begin position="526"/>
        <end position="742"/>
    </location>
</feature>
<dbReference type="InterPro" id="IPR036890">
    <property type="entry name" value="HATPase_C_sf"/>
</dbReference>
<dbReference type="PROSITE" id="PS50109">
    <property type="entry name" value="HIS_KIN"/>
    <property type="match status" value="1"/>
</dbReference>
<evidence type="ECO:0000256" key="5">
    <source>
        <dbReference type="ARBA" id="ARBA00022777"/>
    </source>
</evidence>
<evidence type="ECO:0000313" key="12">
    <source>
        <dbReference type="EMBL" id="ALO13975.1"/>
    </source>
</evidence>
<dbReference type="InterPro" id="IPR003594">
    <property type="entry name" value="HATPase_dom"/>
</dbReference>
<dbReference type="Pfam" id="PF02518">
    <property type="entry name" value="HATPase_c"/>
    <property type="match status" value="1"/>
</dbReference>
<dbReference type="Gene3D" id="3.30.565.10">
    <property type="entry name" value="Histidine kinase-like ATPase, C-terminal domain"/>
    <property type="match status" value="1"/>
</dbReference>
<keyword evidence="9" id="KW-1133">Transmembrane helix</keyword>
<reference evidence="12 13" key="1">
    <citation type="submission" date="2015-11" db="EMBL/GenBank/DDBJ databases">
        <title>Description and complete genome sequence of a novel strain predominating in hypersaline microbial mats and representing a new family of the Bacteriodetes phylum.</title>
        <authorList>
            <person name="Spring S."/>
            <person name="Bunk B."/>
            <person name="Sproer C."/>
            <person name="Klenk H.-P."/>
        </authorList>
    </citation>
    <scope>NUCLEOTIDE SEQUENCE [LARGE SCALE GENOMIC DNA]</scope>
    <source>
        <strain evidence="12 13">L21-Spi-D4</strain>
    </source>
</reference>
<name>A0A0S2HVC3_9BACT</name>
<keyword evidence="10" id="KW-0732">Signal</keyword>
<evidence type="ECO:0000256" key="3">
    <source>
        <dbReference type="ARBA" id="ARBA00022553"/>
    </source>
</evidence>
<dbReference type="InterPro" id="IPR005467">
    <property type="entry name" value="His_kinase_dom"/>
</dbReference>
<evidence type="ECO:0000259" key="11">
    <source>
        <dbReference type="PROSITE" id="PS50109"/>
    </source>
</evidence>
<keyword evidence="6" id="KW-0902">Two-component regulatory system</keyword>
<evidence type="ECO:0000313" key="13">
    <source>
        <dbReference type="Proteomes" id="UP000064893"/>
    </source>
</evidence>
<feature type="chain" id="PRO_5006599122" description="histidine kinase" evidence="10">
    <location>
        <begin position="19"/>
        <end position="744"/>
    </location>
</feature>
<gene>
    <name evidence="12" type="primary">pleC_1</name>
    <name evidence="12" type="ORF">L21SP5_00296</name>
</gene>
<dbReference type="Proteomes" id="UP000064893">
    <property type="component" value="Chromosome"/>
</dbReference>
<dbReference type="Pfam" id="PF00512">
    <property type="entry name" value="HisKA"/>
    <property type="match status" value="1"/>
</dbReference>
<feature type="transmembrane region" description="Helical" evidence="9">
    <location>
        <begin position="442"/>
        <end position="458"/>
    </location>
</feature>
<dbReference type="InterPro" id="IPR003661">
    <property type="entry name" value="HisK_dim/P_dom"/>
</dbReference>
<dbReference type="KEGG" id="blq:L21SP5_00296"/>
<dbReference type="SUPFAM" id="SSF48452">
    <property type="entry name" value="TPR-like"/>
    <property type="match status" value="3"/>
</dbReference>
<keyword evidence="9" id="KW-0812">Transmembrane</keyword>
<keyword evidence="3" id="KW-0597">Phosphoprotein</keyword>
<keyword evidence="5" id="KW-0418">Kinase</keyword>
<dbReference type="AlphaFoldDB" id="A0A0S2HVC3"/>
<evidence type="ECO:0000256" key="6">
    <source>
        <dbReference type="ARBA" id="ARBA00023012"/>
    </source>
</evidence>
<dbReference type="Pfam" id="PF13424">
    <property type="entry name" value="TPR_12"/>
    <property type="match status" value="2"/>
</dbReference>
<evidence type="ECO:0000256" key="9">
    <source>
        <dbReference type="SAM" id="Phobius"/>
    </source>
</evidence>
<feature type="repeat" description="TPR" evidence="7">
    <location>
        <begin position="160"/>
        <end position="193"/>
    </location>
</feature>
<dbReference type="CDD" id="cd00082">
    <property type="entry name" value="HisKA"/>
    <property type="match status" value="1"/>
</dbReference>
<keyword evidence="13" id="KW-1185">Reference proteome</keyword>
<dbReference type="RefSeq" id="WP_057951569.1">
    <property type="nucleotide sequence ID" value="NZ_CP013118.1"/>
</dbReference>
<dbReference type="InterPro" id="IPR004358">
    <property type="entry name" value="Sig_transdc_His_kin-like_C"/>
</dbReference>
<dbReference type="InterPro" id="IPR036097">
    <property type="entry name" value="HisK_dim/P_sf"/>
</dbReference>
<sequence precursor="true">MKLLLFIVFLVVFSDAYAQPQKHPAKLLAKLKSTNSDSAEVELLHKLGQYYQREHYDSALYFLNRGLAIANKKGMTRQKASFLLTKSRVISYQGNYRQSIDTLKNAIEFYRKLNDSVGVANGFNSIGVNYYNLSEYDSCKVVWLKCKSIYQQINDSSGLATTFSNLGVVNYVQGRAEEALKNFIKSLEIRKKIADKHGLASTYMKIALIYDNKLDEPQKAYEYLINTVALYEDEENELGKAKALTNLSLIYEQLDSLQAYQVSIHKAREIAERIGNLRLLGTIYYNIGKDFQNKNNYDSTLAYYYKTLDIYKNLNQKRELTGVYYNMGEVFYNLSDYETARAYFKSSLDIAREIKVISSQVPALKYLAKVFERKGDFKKAYAYHQKYAKAKDTLAEKEKTERLEALEARFEGEQKAQRIKILEKQKQLDKAKLARTSSTKNLILVIAGLIFIFSLLLYQKYRQKTSLNNKLSDRNQEIKEKNKEISKQAEHLKRFNHLLVEKNRLIEKNKVKLEEENRKKDKVFSIIGHDLRSPMSSLHTSLNLLKSKKLSTERKDHILRLMDSDINSAINLLENLLMWAKRQEGKLSTNFKKQLLNIIASQAIKSLEGMARNKNIEINADIDKEIKAYFDEQMIATVMRNLLSNAIKFSPKHSQIKISIIEDSNIAKISVLDQGVGMEKPDIDKVLYASGFHSTTGTQKEKGSGLGLQLCKDFIDQHGGSFSIESKPDKGTLVSFTLSTKQPT</sequence>
<dbReference type="Gene3D" id="1.25.40.10">
    <property type="entry name" value="Tetratricopeptide repeat domain"/>
    <property type="match status" value="2"/>
</dbReference>
<feature type="coiled-coil region" evidence="8">
    <location>
        <begin position="461"/>
        <end position="519"/>
    </location>
</feature>
<proteinExistence type="predicted"/>
<dbReference type="EC" id="2.7.13.3" evidence="2"/>
<evidence type="ECO:0000256" key="7">
    <source>
        <dbReference type="PROSITE-ProRule" id="PRU00339"/>
    </source>
</evidence>
<protein>
    <recommendedName>
        <fullName evidence="2">histidine kinase</fullName>
        <ecNumber evidence="2">2.7.13.3</ecNumber>
    </recommendedName>
</protein>
<comment type="catalytic activity">
    <reaction evidence="1">
        <text>ATP + protein L-histidine = ADP + protein N-phospho-L-histidine.</text>
        <dbReference type="EC" id="2.7.13.3"/>
    </reaction>
</comment>
<accession>A0A0S2HVC3</accession>
<feature type="signal peptide" evidence="10">
    <location>
        <begin position="1"/>
        <end position="18"/>
    </location>
</feature>
<dbReference type="STRING" id="1307839.L21SP5_00296"/>
<dbReference type="InterPro" id="IPR050736">
    <property type="entry name" value="Sensor_HK_Regulatory"/>
</dbReference>
<keyword evidence="9" id="KW-0472">Membrane</keyword>
<dbReference type="InterPro" id="IPR019734">
    <property type="entry name" value="TPR_rpt"/>
</dbReference>
<dbReference type="OrthoDB" id="1116352at2"/>
<dbReference type="PANTHER" id="PTHR43711:SF1">
    <property type="entry name" value="HISTIDINE KINASE 1"/>
    <property type="match status" value="1"/>
</dbReference>
<evidence type="ECO:0000256" key="1">
    <source>
        <dbReference type="ARBA" id="ARBA00000085"/>
    </source>
</evidence>
<dbReference type="PRINTS" id="PR00344">
    <property type="entry name" value="BCTRLSENSOR"/>
</dbReference>
<evidence type="ECO:0000256" key="4">
    <source>
        <dbReference type="ARBA" id="ARBA00022679"/>
    </source>
</evidence>
<organism evidence="12 13">
    <name type="scientific">Salinivirga cyanobacteriivorans</name>
    <dbReference type="NCBI Taxonomy" id="1307839"/>
    <lineage>
        <taxon>Bacteria</taxon>
        <taxon>Pseudomonadati</taxon>
        <taxon>Bacteroidota</taxon>
        <taxon>Bacteroidia</taxon>
        <taxon>Bacteroidales</taxon>
        <taxon>Salinivirgaceae</taxon>
        <taxon>Salinivirga</taxon>
    </lineage>
</organism>
<evidence type="ECO:0000256" key="10">
    <source>
        <dbReference type="SAM" id="SignalP"/>
    </source>
</evidence>
<dbReference type="EMBL" id="CP013118">
    <property type="protein sequence ID" value="ALO13975.1"/>
    <property type="molecule type" value="Genomic_DNA"/>
</dbReference>